<comment type="caution">
    <text evidence="1">The sequence shown here is derived from an EMBL/GenBank/DDBJ whole genome shotgun (WGS) entry which is preliminary data.</text>
</comment>
<proteinExistence type="predicted"/>
<dbReference type="CDD" id="cd02440">
    <property type="entry name" value="AdoMet_MTases"/>
    <property type="match status" value="1"/>
</dbReference>
<organism evidence="1 2">
    <name type="scientific">Diplodia intermedia</name>
    <dbReference type="NCBI Taxonomy" id="856260"/>
    <lineage>
        <taxon>Eukaryota</taxon>
        <taxon>Fungi</taxon>
        <taxon>Dikarya</taxon>
        <taxon>Ascomycota</taxon>
        <taxon>Pezizomycotina</taxon>
        <taxon>Dothideomycetes</taxon>
        <taxon>Dothideomycetes incertae sedis</taxon>
        <taxon>Botryosphaeriales</taxon>
        <taxon>Botryosphaeriaceae</taxon>
        <taxon>Diplodia</taxon>
    </lineage>
</organism>
<dbReference type="SUPFAM" id="SSF53335">
    <property type="entry name" value="S-adenosyl-L-methionine-dependent methyltransferases"/>
    <property type="match status" value="1"/>
</dbReference>
<name>A0ABR3TA72_9PEZI</name>
<evidence type="ECO:0008006" key="3">
    <source>
        <dbReference type="Google" id="ProtNLM"/>
    </source>
</evidence>
<reference evidence="1 2" key="1">
    <citation type="journal article" date="2023" name="Plant Dis.">
        <title>First Report of Diplodia intermedia Causing Canker and Dieback Diseases on Apple Trees in Canada.</title>
        <authorList>
            <person name="Ellouze W."/>
            <person name="Ilyukhin E."/>
            <person name="Sulman M."/>
            <person name="Ali S."/>
        </authorList>
    </citation>
    <scope>NUCLEOTIDE SEQUENCE [LARGE SCALE GENOMIC DNA]</scope>
    <source>
        <strain evidence="1 2">M45-28</strain>
    </source>
</reference>
<dbReference type="InterPro" id="IPR029063">
    <property type="entry name" value="SAM-dependent_MTases_sf"/>
</dbReference>
<dbReference type="PANTHER" id="PTHR43591:SF108">
    <property type="entry name" value="S-ADENOSYL-L-METHIONINE-DEPENDENT METHYLTRANSFERASE"/>
    <property type="match status" value="1"/>
</dbReference>
<dbReference type="Proteomes" id="UP001521184">
    <property type="component" value="Unassembled WGS sequence"/>
</dbReference>
<sequence length="240" mass="26554">MGLTEANRQKFEYAEMASQYDAKDWHKKMASMITGEIRGRLDWFGVDWAKEHDKSRDVRLLDYACGTGLISRTLGPFVTTIRGIDLSANMTTEYNSRAVAAGFSPEQMSAIQGNVAANDPGAHLADPALFNFDVAAVGLGFHHFDDVFLATKRISERLKPGGVFFIVDLLSDKPHDIPPELKDYVKVYGFNESGMRSLFEGAGLVDFGFSVIDQEAEMEKKAGEKFTVTLFVAKGRKPAQ</sequence>
<dbReference type="EMBL" id="JAKEKT020000102">
    <property type="protein sequence ID" value="KAL1636387.1"/>
    <property type="molecule type" value="Genomic_DNA"/>
</dbReference>
<dbReference type="Gene3D" id="3.40.50.150">
    <property type="entry name" value="Vaccinia Virus protein VP39"/>
    <property type="match status" value="1"/>
</dbReference>
<gene>
    <name evidence="1" type="ORF">SLS58_009806</name>
</gene>
<dbReference type="PANTHER" id="PTHR43591">
    <property type="entry name" value="METHYLTRANSFERASE"/>
    <property type="match status" value="1"/>
</dbReference>
<keyword evidence="2" id="KW-1185">Reference proteome</keyword>
<dbReference type="Pfam" id="PF13489">
    <property type="entry name" value="Methyltransf_23"/>
    <property type="match status" value="1"/>
</dbReference>
<evidence type="ECO:0000313" key="2">
    <source>
        <dbReference type="Proteomes" id="UP001521184"/>
    </source>
</evidence>
<evidence type="ECO:0000313" key="1">
    <source>
        <dbReference type="EMBL" id="KAL1636387.1"/>
    </source>
</evidence>
<accession>A0ABR3TA72</accession>
<protein>
    <recommendedName>
        <fullName evidence="3">Methyltransferase</fullName>
    </recommendedName>
</protein>